<protein>
    <submittedName>
        <fullName evidence="3">Uncharacterized protein</fullName>
    </submittedName>
</protein>
<feature type="transmembrane region" description="Helical" evidence="2">
    <location>
        <begin position="935"/>
        <end position="958"/>
    </location>
</feature>
<sequence>MKLLLLLASTALAALHNPLPGHTSLLARDSTGNCTAKNTCSDCYGPGNILCDNAGCINPKKAQQCCKGGCIFPPFHQRILSGTGTPGTDGLLPSPTGSASSSSTTCTPQQTNEECCSENGLYPSLKWCYGSYPDQVCYNPKYQTCCSEGTVCFGEGCCDLVSASAITPDPAVATALPSGNSGSVSASTRGLGTTSVTLGSGSAIIATATASSSPSQSTNAALTTGINGALMGEQGWLAGAAKANAAGYEAIILFTSRMRLLSIAKGNLTVAEASGLIAAGVFILQLLLPLSLPLILIAFLSDENSIISWNVLARFLHSTLWPSILGSSTAAVSGVQKRLTISGYMQTIILGVVSVASIVTPLGLYDSIEAAGSPTPVPFAYVKGTSAFSYGTPDRIDAPFTRNCGLQQACPGTSLNETCHQQGLLKSCSVIYDSLIPKQLADAFRDGASAFGPSVSSIFDMQYRTFFNGTDQYSALRWYAKPSYRSLQVLILDEKVEAVEGLIVDMVDGGIGFRNHTAPAKALKYGSRWDEDILFIQPETQCVPLNFSIEFQLPPVLEMSLPVVNLVLKDHGGLSYLAQPRPSISVPVNGQEFDLRQRAWNAAWYNNFLTLAYFNATNRDPTDITRLDVTPGQTFKLQDANFTIGYRNIETTISLGEYLNLRLSNSTVNPHNVTQKDFDLATTLCGGTTSSSPSTITSALIGCGLVYGAANRTDGVSPLRTDPNSPWSIPLYICASAVKASLKAVSFHYNGTGLDALSITSLSEKSYPSPPLWAVEDLPDRTLEEVQPLWGILPENATSPTNPAINLSTIAGPSLYLPGYIDPTTTPFTGLAPVPVSTGQNLPGVDFYTQSLYRALSISRPAGQPFADYTGWTSLALYAKWQNLSTTAAGAAKILDLVWTDFAANAMVGTRAVANQNQVRPVTVFERRIRYRLPYAVPGIVVLAATLGIVVSLVVLGCMRRTGIRRLKGFLERTAVGRVLGLVLLDEGGKDWVSKVGGKRVRITEGEITVQERLLSAETKSDGHENDSVEAEDIEDS</sequence>
<keyword evidence="2" id="KW-0812">Transmembrane</keyword>
<name>A0AAN5YHH4_ASPLE</name>
<keyword evidence="2" id="KW-1133">Transmembrane helix</keyword>
<keyword evidence="2" id="KW-0472">Membrane</keyword>
<reference evidence="3" key="1">
    <citation type="journal article" date="2020" name="bioRxiv">
        <title>Genomic and phenotypic heterogeneity of clinical isolates of the human pathogens Aspergillus fumigatus, Aspergillus lentulus and Aspergillus fumigatiaffinis.</title>
        <authorList>
            <person name="dos Santos R.A.C."/>
            <person name="Steenwyk J.L."/>
            <person name="Rivero-Menendez O."/>
            <person name="Mead M.E."/>
            <person name="Silva L.P."/>
            <person name="Bastos R.W."/>
            <person name="Alastruey-Izquierdo A."/>
            <person name="Goldman G.H."/>
            <person name="Rokas A."/>
        </authorList>
    </citation>
    <scope>NUCLEOTIDE SEQUENCE</scope>
    <source>
        <strain evidence="3">CNM-CM8927</strain>
    </source>
</reference>
<dbReference type="EMBL" id="JAAAPU010000176">
    <property type="protein sequence ID" value="KAF4200750.1"/>
    <property type="molecule type" value="Genomic_DNA"/>
</dbReference>
<evidence type="ECO:0000256" key="1">
    <source>
        <dbReference type="SAM" id="MobiDB-lite"/>
    </source>
</evidence>
<dbReference type="AlphaFoldDB" id="A0AAN5YHH4"/>
<organism evidence="3 4">
    <name type="scientific">Aspergillus lentulus</name>
    <dbReference type="NCBI Taxonomy" id="293939"/>
    <lineage>
        <taxon>Eukaryota</taxon>
        <taxon>Fungi</taxon>
        <taxon>Dikarya</taxon>
        <taxon>Ascomycota</taxon>
        <taxon>Pezizomycotina</taxon>
        <taxon>Eurotiomycetes</taxon>
        <taxon>Eurotiomycetidae</taxon>
        <taxon>Eurotiales</taxon>
        <taxon>Aspergillaceae</taxon>
        <taxon>Aspergillus</taxon>
        <taxon>Aspergillus subgen. Fumigati</taxon>
    </lineage>
</organism>
<reference evidence="3" key="2">
    <citation type="submission" date="2020-04" db="EMBL/GenBank/DDBJ databases">
        <authorList>
            <person name="Santos R.A.C."/>
            <person name="Steenwyk J.L."/>
            <person name="Rivero-Menendez O."/>
            <person name="Mead M.E."/>
            <person name="Silva L.P."/>
            <person name="Bastos R.W."/>
            <person name="Alastruey-Izquierdo A."/>
            <person name="Goldman G.H."/>
            <person name="Rokas A."/>
        </authorList>
    </citation>
    <scope>NUCLEOTIDE SEQUENCE</scope>
    <source>
        <strain evidence="3">CNM-CM8927</strain>
    </source>
</reference>
<evidence type="ECO:0000256" key="2">
    <source>
        <dbReference type="SAM" id="Phobius"/>
    </source>
</evidence>
<dbReference type="Proteomes" id="UP000649114">
    <property type="component" value="Unassembled WGS sequence"/>
</dbReference>
<feature type="compositionally biased region" description="Acidic residues" evidence="1">
    <location>
        <begin position="1028"/>
        <end position="1037"/>
    </location>
</feature>
<comment type="caution">
    <text evidence="3">The sequence shown here is derived from an EMBL/GenBank/DDBJ whole genome shotgun (WGS) entry which is preliminary data.</text>
</comment>
<gene>
    <name evidence="3" type="ORF">CNMCM8927_002570</name>
</gene>
<feature type="region of interest" description="Disordered" evidence="1">
    <location>
        <begin position="1016"/>
        <end position="1037"/>
    </location>
</feature>
<proteinExistence type="predicted"/>
<evidence type="ECO:0000313" key="3">
    <source>
        <dbReference type="EMBL" id="KAF4200750.1"/>
    </source>
</evidence>
<evidence type="ECO:0000313" key="4">
    <source>
        <dbReference type="Proteomes" id="UP000649114"/>
    </source>
</evidence>
<feature type="region of interest" description="Disordered" evidence="1">
    <location>
        <begin position="83"/>
        <end position="108"/>
    </location>
</feature>
<accession>A0AAN5YHH4</accession>